<reference evidence="4 5" key="1">
    <citation type="submission" date="2016-07" db="EMBL/GenBank/DDBJ databases">
        <title>Pervasive Adenine N6-methylation of Active Genes in Fungi.</title>
        <authorList>
            <consortium name="DOE Joint Genome Institute"/>
            <person name="Mondo S.J."/>
            <person name="Dannebaum R.O."/>
            <person name="Kuo R.C."/>
            <person name="Labutti K."/>
            <person name="Haridas S."/>
            <person name="Kuo A."/>
            <person name="Salamov A."/>
            <person name="Ahrendt S.R."/>
            <person name="Lipzen A."/>
            <person name="Sullivan W."/>
            <person name="Andreopoulos W.B."/>
            <person name="Clum A."/>
            <person name="Lindquist E."/>
            <person name="Daum C."/>
            <person name="Ramamoorthy G.K."/>
            <person name="Gryganskyi A."/>
            <person name="Culley D."/>
            <person name="Magnuson J.K."/>
            <person name="James T.Y."/>
            <person name="O'Malley M.A."/>
            <person name="Stajich J.E."/>
            <person name="Spatafora J.W."/>
            <person name="Visel A."/>
            <person name="Grigoriev I.V."/>
        </authorList>
    </citation>
    <scope>NUCLEOTIDE SEQUENCE [LARGE SCALE GENOMIC DNA]</scope>
    <source>
        <strain evidence="4 5">62-1032</strain>
    </source>
</reference>
<evidence type="ECO:0000313" key="5">
    <source>
        <dbReference type="Proteomes" id="UP000193467"/>
    </source>
</evidence>
<feature type="compositionally biased region" description="Acidic residues" evidence="1">
    <location>
        <begin position="412"/>
        <end position="423"/>
    </location>
</feature>
<dbReference type="GO" id="GO:0019433">
    <property type="term" value="P:triglyceride catabolic process"/>
    <property type="evidence" value="ECO:0007669"/>
    <property type="project" value="TreeGrafter"/>
</dbReference>
<protein>
    <recommendedName>
        <fullName evidence="3">Alpha/beta hydrolase fold-3 domain-containing protein</fullName>
    </recommendedName>
</protein>
<gene>
    <name evidence="4" type="ORF">BCR35DRAFT_303253</name>
</gene>
<keyword evidence="5" id="KW-1185">Reference proteome</keyword>
<feature type="compositionally biased region" description="Basic and acidic residues" evidence="1">
    <location>
        <begin position="848"/>
        <end position="859"/>
    </location>
</feature>
<feature type="compositionally biased region" description="Basic and acidic residues" evidence="1">
    <location>
        <begin position="796"/>
        <end position="806"/>
    </location>
</feature>
<dbReference type="InterPro" id="IPR013094">
    <property type="entry name" value="AB_hydrolase_3"/>
</dbReference>
<feature type="compositionally biased region" description="Polar residues" evidence="1">
    <location>
        <begin position="390"/>
        <end position="399"/>
    </location>
</feature>
<feature type="compositionally biased region" description="Low complexity" evidence="1">
    <location>
        <begin position="863"/>
        <end position="888"/>
    </location>
</feature>
<dbReference type="PANTHER" id="PTHR23025:SF3">
    <property type="entry name" value="HORMONE-SENSITIVE LIPASE"/>
    <property type="match status" value="1"/>
</dbReference>
<dbReference type="InParanoid" id="A0A1Y2FJQ7"/>
<feature type="compositionally biased region" description="Polar residues" evidence="1">
    <location>
        <begin position="737"/>
        <end position="754"/>
    </location>
</feature>
<accession>A0A1Y2FJQ7</accession>
<dbReference type="GO" id="GO:0005829">
    <property type="term" value="C:cytosol"/>
    <property type="evidence" value="ECO:0007669"/>
    <property type="project" value="TreeGrafter"/>
</dbReference>
<feature type="compositionally biased region" description="Polar residues" evidence="1">
    <location>
        <begin position="778"/>
        <end position="787"/>
    </location>
</feature>
<dbReference type="PANTHER" id="PTHR23025">
    <property type="entry name" value="TRIACYLGLYCEROL LIPASE"/>
    <property type="match status" value="1"/>
</dbReference>
<dbReference type="STRING" id="106004.A0A1Y2FJQ7"/>
<evidence type="ECO:0000259" key="3">
    <source>
        <dbReference type="Pfam" id="PF07859"/>
    </source>
</evidence>
<feature type="domain" description="Alpha/beta hydrolase fold-3" evidence="3">
    <location>
        <begin position="219"/>
        <end position="330"/>
    </location>
</feature>
<dbReference type="EMBL" id="MCGR01000018">
    <property type="protein sequence ID" value="ORY84169.1"/>
    <property type="molecule type" value="Genomic_DNA"/>
</dbReference>
<evidence type="ECO:0000313" key="4">
    <source>
        <dbReference type="EMBL" id="ORY84169.1"/>
    </source>
</evidence>
<feature type="region of interest" description="Disordered" evidence="1">
    <location>
        <begin position="910"/>
        <end position="934"/>
    </location>
</feature>
<dbReference type="AlphaFoldDB" id="A0A1Y2FJQ7"/>
<sequence>MLDQLYGKPSTSWRRSQVFLILLFWISRVARGNRDGPPLPFFRRLNRALARFTPWQIVVSTLTAIYAIKNSDALLGLHAPEPLARLYSRNYYRATWIATALDAGFATAMTIRWKWLRDISSLAFSGYYLFFAHEADEKLRKYRAMCTVEMLRATWEKTSNPYIRFLTRKDRPEIAIKRRILLPRPKGSSYTKPMVAWIYFVGTELELSQQTDLIFDLPGGGFICMGPEHHEERTLRWTIRTGRPVIAFDYGKAPEYPYPFAIDEVFDAYKLLHETKGKCIGMSGKALNVVITGDSAGANIAAAMMIKILETRPRLPAPVSLVFAYAALSFHFTSWMPSSDLRVLRQESSSNIAGLLRGKEHLEHRSPLAVIDDVERPRLRRRRTTSWGKSFSSRLSTSPARLFSGGMGFGDGTEEDGDDEEEGMERAPRREEDKSVSERVVFWDEKQVAKQAELQEKADQVGKKVLENVSKGPLETRLAMTSRTAFFNDRIISPPMCRAMALLYIGPRNAPDMHSDYHISPVFTPAALLAQFPPVYLSCGERDPFVDDTVIFAGKLREAKEARKLELLARETKFGEGLRMSGPAAGRDPLLEETEEDWVETKILGGWSHGYLQMISLLPEAVHAIDMMADWISESFEKHEEKAQRKTITPKATAAPSRFATPPLRSVKSTPAPQTPPSKPGFTSESDRDDENNVLSFTPKKRRPSATGSRGESPASGSYLGDSTSPPSIEFPRRATSRSSSDEASTISTTTQSRSDPRTPDNRLSPPPLSTFVKGSPSEFTYLSTPSPSLPAHIISPHERALRDELPSALPSRPSSSASAKRFFSDHAATSAANGAAGRVDSMSEDEASARSDSVEREGGGLAPSAALLDPSSAARKTGRSGSSGSLPAPLPANFVDAKDLLRRRREEAVYGISTSSSAVPSDDEDSGGEKGKK</sequence>
<name>A0A1Y2FJQ7_9BASI</name>
<comment type="caution">
    <text evidence="4">The sequence shown here is derived from an EMBL/GenBank/DDBJ whole genome shotgun (WGS) entry which is preliminary data.</text>
</comment>
<dbReference type="SUPFAM" id="SSF53474">
    <property type="entry name" value="alpha/beta-Hydrolases"/>
    <property type="match status" value="1"/>
</dbReference>
<dbReference type="InterPro" id="IPR029058">
    <property type="entry name" value="AB_hydrolase_fold"/>
</dbReference>
<dbReference type="OrthoDB" id="2534183at2759"/>
<feature type="chain" id="PRO_5013164021" description="Alpha/beta hydrolase fold-3 domain-containing protein" evidence="2">
    <location>
        <begin position="33"/>
        <end position="934"/>
    </location>
</feature>
<feature type="compositionally biased region" description="Low complexity" evidence="1">
    <location>
        <begin position="807"/>
        <end position="837"/>
    </location>
</feature>
<dbReference type="GO" id="GO:0004771">
    <property type="term" value="F:sterol ester esterase activity"/>
    <property type="evidence" value="ECO:0007669"/>
    <property type="project" value="TreeGrafter"/>
</dbReference>
<evidence type="ECO:0000256" key="1">
    <source>
        <dbReference type="SAM" id="MobiDB-lite"/>
    </source>
</evidence>
<dbReference type="Proteomes" id="UP000193467">
    <property type="component" value="Unassembled WGS sequence"/>
</dbReference>
<organism evidence="4 5">
    <name type="scientific">Leucosporidium creatinivorum</name>
    <dbReference type="NCBI Taxonomy" id="106004"/>
    <lineage>
        <taxon>Eukaryota</taxon>
        <taxon>Fungi</taxon>
        <taxon>Dikarya</taxon>
        <taxon>Basidiomycota</taxon>
        <taxon>Pucciniomycotina</taxon>
        <taxon>Microbotryomycetes</taxon>
        <taxon>Leucosporidiales</taxon>
        <taxon>Leucosporidium</taxon>
    </lineage>
</organism>
<dbReference type="Gene3D" id="3.40.50.1820">
    <property type="entry name" value="alpha/beta hydrolase"/>
    <property type="match status" value="2"/>
</dbReference>
<feature type="signal peptide" evidence="2">
    <location>
        <begin position="1"/>
        <end position="32"/>
    </location>
</feature>
<feature type="region of interest" description="Disordered" evidence="1">
    <location>
        <begin position="642"/>
        <end position="894"/>
    </location>
</feature>
<feature type="region of interest" description="Disordered" evidence="1">
    <location>
        <begin position="390"/>
        <end position="436"/>
    </location>
</feature>
<dbReference type="GO" id="GO:0004806">
    <property type="term" value="F:triacylglycerol lipase activity"/>
    <property type="evidence" value="ECO:0007669"/>
    <property type="project" value="TreeGrafter"/>
</dbReference>
<feature type="compositionally biased region" description="Basic and acidic residues" evidence="1">
    <location>
        <begin position="424"/>
        <end position="436"/>
    </location>
</feature>
<keyword evidence="2" id="KW-0732">Signal</keyword>
<proteinExistence type="predicted"/>
<dbReference type="Pfam" id="PF07859">
    <property type="entry name" value="Abhydrolase_3"/>
    <property type="match status" value="2"/>
</dbReference>
<feature type="domain" description="Alpha/beta hydrolase fold-3" evidence="3">
    <location>
        <begin position="478"/>
        <end position="566"/>
    </location>
</feature>
<evidence type="ECO:0000256" key="2">
    <source>
        <dbReference type="SAM" id="SignalP"/>
    </source>
</evidence>